<feature type="repeat" description="WD" evidence="3">
    <location>
        <begin position="633"/>
        <end position="674"/>
    </location>
</feature>
<dbReference type="SMART" id="SM00320">
    <property type="entry name" value="WD40"/>
    <property type="match status" value="7"/>
</dbReference>
<dbReference type="PANTHER" id="PTHR19879">
    <property type="entry name" value="TRANSCRIPTION INITIATION FACTOR TFIID"/>
    <property type="match status" value="1"/>
</dbReference>
<dbReference type="Gene3D" id="1.10.510.10">
    <property type="entry name" value="Transferase(Phosphotransferase) domain 1"/>
    <property type="match status" value="1"/>
</dbReference>
<dbReference type="Proteomes" id="UP000597444">
    <property type="component" value="Unassembled WGS sequence"/>
</dbReference>
<dbReference type="PANTHER" id="PTHR19879:SF9">
    <property type="entry name" value="TRANSCRIPTION INITIATION FACTOR TFIID SUBUNIT 5"/>
    <property type="match status" value="1"/>
</dbReference>
<dbReference type="InterPro" id="IPR019775">
    <property type="entry name" value="WD40_repeat_CS"/>
</dbReference>
<dbReference type="InterPro" id="IPR001680">
    <property type="entry name" value="WD40_rpt"/>
</dbReference>
<protein>
    <recommendedName>
        <fullName evidence="6">Protein kinase domain-containing protein</fullName>
    </recommendedName>
</protein>
<feature type="repeat" description="WD" evidence="3">
    <location>
        <begin position="549"/>
        <end position="590"/>
    </location>
</feature>
<feature type="binding site" evidence="4">
    <location>
        <position position="78"/>
    </location>
    <ligand>
        <name>ATP</name>
        <dbReference type="ChEBI" id="CHEBI:30616"/>
    </ligand>
</feature>
<evidence type="ECO:0000259" key="6">
    <source>
        <dbReference type="PROSITE" id="PS50011"/>
    </source>
</evidence>
<dbReference type="Pfam" id="PF00400">
    <property type="entry name" value="WD40"/>
    <property type="match status" value="6"/>
</dbReference>
<evidence type="ECO:0000256" key="3">
    <source>
        <dbReference type="PROSITE-ProRule" id="PRU00221"/>
    </source>
</evidence>
<feature type="repeat" description="WD" evidence="3">
    <location>
        <begin position="507"/>
        <end position="548"/>
    </location>
</feature>
<dbReference type="InterPro" id="IPR011009">
    <property type="entry name" value="Kinase-like_dom_sf"/>
</dbReference>
<proteinExistence type="predicted"/>
<dbReference type="InterPro" id="IPR017441">
    <property type="entry name" value="Protein_kinase_ATP_BS"/>
</dbReference>
<keyword evidence="8" id="KW-1185">Reference proteome</keyword>
<dbReference type="CDD" id="cd00200">
    <property type="entry name" value="WD40"/>
    <property type="match status" value="1"/>
</dbReference>
<keyword evidence="2" id="KW-0677">Repeat</keyword>
<dbReference type="PROSITE" id="PS50294">
    <property type="entry name" value="WD_REPEATS_REGION"/>
    <property type="match status" value="5"/>
</dbReference>
<dbReference type="AlphaFoldDB" id="A0A8J3IPX6"/>
<evidence type="ECO:0000256" key="4">
    <source>
        <dbReference type="PROSITE-ProRule" id="PRU10141"/>
    </source>
</evidence>
<dbReference type="CDD" id="cd14014">
    <property type="entry name" value="STKc_PknB_like"/>
    <property type="match status" value="1"/>
</dbReference>
<feature type="domain" description="Protein kinase" evidence="6">
    <location>
        <begin position="48"/>
        <end position="297"/>
    </location>
</feature>
<evidence type="ECO:0000313" key="7">
    <source>
        <dbReference type="EMBL" id="GHO94710.1"/>
    </source>
</evidence>
<dbReference type="RefSeq" id="WP_220205424.1">
    <property type="nucleotide sequence ID" value="NZ_BNJK01000001.1"/>
</dbReference>
<dbReference type="Gene3D" id="3.30.200.20">
    <property type="entry name" value="Phosphorylase Kinase, domain 1"/>
    <property type="match status" value="1"/>
</dbReference>
<feature type="repeat" description="WD" evidence="3">
    <location>
        <begin position="465"/>
        <end position="506"/>
    </location>
</feature>
<sequence length="710" mass="77257">MVMTTSRRFCSDCGTENPAQGRFCVACGLLLHTITSVLPLDHLLKERYRIVEHIGSGGFGEVYKAVDTQFAERVVAIKAMSQSGLSAQEAAEASEAFKHEAFLLAKLVHPNLPAIYDYFAEQHSWYLVMSFIEGETLEDYLAQPDGTFQVDEVLQIGISLCSVLEYLHNRLPPIIFRDLKPSNIMRTPEGQLYLIDFGIARLFKQGQARDTMALGSPGYAAPEQYGKGQSTPRSDIYSLGATLHQLLSGRDPAEAPFVFPPLMLPGYPGLDELILRMLDKDANQRPGSMMEVRQELQQIASGRPRGLAARETPRQAPIFVVPSADDNPPDMNYTEMGYERGSMAQQAEQRQQQQRQEYYRPPVAPKRGLSRRKLLITGGAVGLGILAFNLLNRPSQRPHPPTNVVVATPTAMPAILKDFNGVQLPDTALLSVAWSADGQSYAAGGIMPDSLKVYSAANNKVLASYSGHTGSISALSWSPDGHTIASASYDTTVQLWNATSGEHILSYTDHAAPVLAVCCSPDGKFVASADALHVIHIWNAQTGATVKVLGQHRAQVTSVAWSPDGMLLASASADKTVNVWDVRTGSAVMTYVNHTDVVEALAWSPNGRRIASASDDKTVQVWNALSGTEAVIYKNGTSPIWSVAWSPDGQYIASASWDTTVQIWDTNKNMVVYNFHGHSSPVLAVSWSSTGQIASVDLGGIVRVWKPEGI</sequence>
<dbReference type="PROSITE" id="PS00678">
    <property type="entry name" value="WD_REPEATS_1"/>
    <property type="match status" value="2"/>
</dbReference>
<dbReference type="GO" id="GO:0004672">
    <property type="term" value="F:protein kinase activity"/>
    <property type="evidence" value="ECO:0007669"/>
    <property type="project" value="InterPro"/>
</dbReference>
<reference evidence="7" key="1">
    <citation type="submission" date="2020-10" db="EMBL/GenBank/DDBJ databases">
        <title>Taxonomic study of unclassified bacteria belonging to the class Ktedonobacteria.</title>
        <authorList>
            <person name="Yabe S."/>
            <person name="Wang C.M."/>
            <person name="Zheng Y."/>
            <person name="Sakai Y."/>
            <person name="Cavaletti L."/>
            <person name="Monciardini P."/>
            <person name="Donadio S."/>
        </authorList>
    </citation>
    <scope>NUCLEOTIDE SEQUENCE</scope>
    <source>
        <strain evidence="7">ID150040</strain>
    </source>
</reference>
<dbReference type="PROSITE" id="PS00107">
    <property type="entry name" value="PROTEIN_KINASE_ATP"/>
    <property type="match status" value="1"/>
</dbReference>
<dbReference type="PRINTS" id="PR00320">
    <property type="entry name" value="GPROTEINBRPT"/>
</dbReference>
<gene>
    <name evidence="7" type="ORF">KSF_047580</name>
</gene>
<name>A0A8J3IPX6_9CHLR</name>
<dbReference type="InterPro" id="IPR036322">
    <property type="entry name" value="WD40_repeat_dom_sf"/>
</dbReference>
<dbReference type="InterPro" id="IPR000719">
    <property type="entry name" value="Prot_kinase_dom"/>
</dbReference>
<dbReference type="InterPro" id="IPR020472">
    <property type="entry name" value="WD40_PAC1"/>
</dbReference>
<dbReference type="SUPFAM" id="SSF56112">
    <property type="entry name" value="Protein kinase-like (PK-like)"/>
    <property type="match status" value="1"/>
</dbReference>
<dbReference type="SMART" id="SM00220">
    <property type="entry name" value="S_TKc"/>
    <property type="match status" value="1"/>
</dbReference>
<dbReference type="PROSITE" id="PS50011">
    <property type="entry name" value="PROTEIN_KINASE_DOM"/>
    <property type="match status" value="1"/>
</dbReference>
<dbReference type="GO" id="GO:0005524">
    <property type="term" value="F:ATP binding"/>
    <property type="evidence" value="ECO:0007669"/>
    <property type="project" value="UniProtKB-UniRule"/>
</dbReference>
<evidence type="ECO:0000313" key="8">
    <source>
        <dbReference type="Proteomes" id="UP000597444"/>
    </source>
</evidence>
<feature type="region of interest" description="Disordered" evidence="5">
    <location>
        <begin position="341"/>
        <end position="364"/>
    </location>
</feature>
<dbReference type="Gene3D" id="2.130.10.10">
    <property type="entry name" value="YVTN repeat-like/Quinoprotein amine dehydrogenase"/>
    <property type="match status" value="3"/>
</dbReference>
<feature type="repeat" description="WD" evidence="3">
    <location>
        <begin position="591"/>
        <end position="632"/>
    </location>
</feature>
<dbReference type="SUPFAM" id="SSF50978">
    <property type="entry name" value="WD40 repeat-like"/>
    <property type="match status" value="1"/>
</dbReference>
<dbReference type="PROSITE" id="PS50082">
    <property type="entry name" value="WD_REPEATS_2"/>
    <property type="match status" value="6"/>
</dbReference>
<feature type="repeat" description="WD" evidence="3">
    <location>
        <begin position="675"/>
        <end position="710"/>
    </location>
</feature>
<accession>A0A8J3IPX6</accession>
<feature type="compositionally biased region" description="Low complexity" evidence="5">
    <location>
        <begin position="344"/>
        <end position="356"/>
    </location>
</feature>
<dbReference type="EMBL" id="BNJK01000001">
    <property type="protein sequence ID" value="GHO94710.1"/>
    <property type="molecule type" value="Genomic_DNA"/>
</dbReference>
<keyword evidence="4" id="KW-0067">ATP-binding</keyword>
<evidence type="ECO:0000256" key="5">
    <source>
        <dbReference type="SAM" id="MobiDB-lite"/>
    </source>
</evidence>
<keyword evidence="1 3" id="KW-0853">WD repeat</keyword>
<dbReference type="Pfam" id="PF00069">
    <property type="entry name" value="Pkinase"/>
    <property type="match status" value="1"/>
</dbReference>
<dbReference type="InterPro" id="IPR015943">
    <property type="entry name" value="WD40/YVTN_repeat-like_dom_sf"/>
</dbReference>
<evidence type="ECO:0000256" key="2">
    <source>
        <dbReference type="ARBA" id="ARBA00022737"/>
    </source>
</evidence>
<keyword evidence="4" id="KW-0547">Nucleotide-binding</keyword>
<organism evidence="7 8">
    <name type="scientific">Reticulibacter mediterranei</name>
    <dbReference type="NCBI Taxonomy" id="2778369"/>
    <lineage>
        <taxon>Bacteria</taxon>
        <taxon>Bacillati</taxon>
        <taxon>Chloroflexota</taxon>
        <taxon>Ktedonobacteria</taxon>
        <taxon>Ktedonobacterales</taxon>
        <taxon>Reticulibacteraceae</taxon>
        <taxon>Reticulibacter</taxon>
    </lineage>
</organism>
<comment type="caution">
    <text evidence="7">The sequence shown here is derived from an EMBL/GenBank/DDBJ whole genome shotgun (WGS) entry which is preliminary data.</text>
</comment>
<evidence type="ECO:0000256" key="1">
    <source>
        <dbReference type="ARBA" id="ARBA00022574"/>
    </source>
</evidence>